<dbReference type="AlphaFoldDB" id="A0A0V0HBT0"/>
<name>A0A0V0HBT0_SOLCH</name>
<accession>A0A0V0HBT0</accession>
<organism evidence="1">
    <name type="scientific">Solanum chacoense</name>
    <name type="common">Chaco potato</name>
    <dbReference type="NCBI Taxonomy" id="4108"/>
    <lineage>
        <taxon>Eukaryota</taxon>
        <taxon>Viridiplantae</taxon>
        <taxon>Streptophyta</taxon>
        <taxon>Embryophyta</taxon>
        <taxon>Tracheophyta</taxon>
        <taxon>Spermatophyta</taxon>
        <taxon>Magnoliopsida</taxon>
        <taxon>eudicotyledons</taxon>
        <taxon>Gunneridae</taxon>
        <taxon>Pentapetalae</taxon>
        <taxon>asterids</taxon>
        <taxon>lamiids</taxon>
        <taxon>Solanales</taxon>
        <taxon>Solanaceae</taxon>
        <taxon>Solanoideae</taxon>
        <taxon>Solaneae</taxon>
        <taxon>Solanum</taxon>
    </lineage>
</organism>
<sequence>MIELIWFFSEKTSSANELLEHFVGYTQLFSITCRSELFNYIQKWEFAISFVSFFSLTVFKLMLL</sequence>
<dbReference type="EMBL" id="GEDG01022272">
    <property type="protein sequence ID" value="JAP17635.1"/>
    <property type="molecule type" value="Transcribed_RNA"/>
</dbReference>
<reference evidence="1" key="1">
    <citation type="submission" date="2015-12" db="EMBL/GenBank/DDBJ databases">
        <title>Gene expression during late stages of embryo sac development: a critical building block for successful pollen-pistil interactions.</title>
        <authorList>
            <person name="Liu Y."/>
            <person name="Joly V."/>
            <person name="Sabar M."/>
            <person name="Matton D.P."/>
        </authorList>
    </citation>
    <scope>NUCLEOTIDE SEQUENCE</scope>
</reference>
<evidence type="ECO:0000313" key="1">
    <source>
        <dbReference type="EMBL" id="JAP17635.1"/>
    </source>
</evidence>
<protein>
    <submittedName>
        <fullName evidence="1">Putative ovule protein</fullName>
    </submittedName>
</protein>
<proteinExistence type="predicted"/>